<dbReference type="STRING" id="1802407.A3I40_03095"/>
<dbReference type="Pfam" id="PF13589">
    <property type="entry name" value="HATPase_c_3"/>
    <property type="match status" value="1"/>
</dbReference>
<dbReference type="Proteomes" id="UP000178723">
    <property type="component" value="Unassembled WGS sequence"/>
</dbReference>
<feature type="region of interest" description="Disordered" evidence="1">
    <location>
        <begin position="405"/>
        <end position="425"/>
    </location>
</feature>
<evidence type="ECO:0000256" key="1">
    <source>
        <dbReference type="SAM" id="MobiDB-lite"/>
    </source>
</evidence>
<dbReference type="InterPro" id="IPR036890">
    <property type="entry name" value="HATPase_C_sf"/>
</dbReference>
<protein>
    <recommendedName>
        <fullName evidence="4">Histidine kinase/HSP90-like ATPase domain-containing protein</fullName>
    </recommendedName>
</protein>
<reference evidence="2 3" key="1">
    <citation type="journal article" date="2016" name="Nat. Commun.">
        <title>Thousands of microbial genomes shed light on interconnected biogeochemical processes in an aquifer system.</title>
        <authorList>
            <person name="Anantharaman K."/>
            <person name="Brown C.T."/>
            <person name="Hug L.A."/>
            <person name="Sharon I."/>
            <person name="Castelle C.J."/>
            <person name="Probst A.J."/>
            <person name="Thomas B.C."/>
            <person name="Singh A."/>
            <person name="Wilkins M.J."/>
            <person name="Karaoz U."/>
            <person name="Brodie E.L."/>
            <person name="Williams K.H."/>
            <person name="Hubbard S.S."/>
            <person name="Banfield J.F."/>
        </authorList>
    </citation>
    <scope>NUCLEOTIDE SEQUENCE [LARGE SCALE GENOMIC DNA]</scope>
</reference>
<evidence type="ECO:0000313" key="3">
    <source>
        <dbReference type="Proteomes" id="UP000178723"/>
    </source>
</evidence>
<proteinExistence type="predicted"/>
<evidence type="ECO:0008006" key="4">
    <source>
        <dbReference type="Google" id="ProtNLM"/>
    </source>
</evidence>
<organism evidence="2 3">
    <name type="scientific">Candidatus Uhrbacteria bacterium RIFCSPLOWO2_02_FULL_48_12</name>
    <dbReference type="NCBI Taxonomy" id="1802407"/>
    <lineage>
        <taxon>Bacteria</taxon>
        <taxon>Candidatus Uhriibacteriota</taxon>
    </lineage>
</organism>
<comment type="caution">
    <text evidence="2">The sequence shown here is derived from an EMBL/GenBank/DDBJ whole genome shotgun (WGS) entry which is preliminary data.</text>
</comment>
<sequence>MNETRVNLQHLLEDIRDSYAMPLEEVIITELVANSLDSGASRIEFRVNPDAQTLCCIDNGRGMRRAQLREYHNIAASVKVRGTGIGFAGIGAKLSLLVSSKVITESKGGHGTKAATEWHLASSYRAPWKFVSFGGTVATPRGTAVTIFFGSNQPFLLSEEFVAQTIQKHFYPLLCEKFMRELLCSFYKKGVTFIINERPLVLNETPANPEYLKIYLGQSRKLLGIGFLAKTIETPSWLQRVVSGSADENNFYGLPGGLAISTFGKVIKSGWEWLGISPKSSEDVIGIVEIPALAELLTTNKMDFLRDAANLKKFYRYRKAMQEAVRPILIKMGAFKSQTITEPSRLLKPLNQSIASTLADLVNDFPELSSLLGNRFRKALGKEYSASKLGESNVIGKVVRAVEARAQEPSQSSNSERLPEGRAGGVGAKIKTKKAGLELRFEELEISDSVIPMGRLIEDILYINTNHPAWHKAQAEGLAEYHIVITVAVTLSEFLEADRSSQDFMSTFLCHWGRQYGADKLI</sequence>
<dbReference type="Gene3D" id="3.30.565.10">
    <property type="entry name" value="Histidine kinase-like ATPase, C-terminal domain"/>
    <property type="match status" value="1"/>
</dbReference>
<name>A0A1F7V5C9_9BACT</name>
<dbReference type="EMBL" id="MGEP01000062">
    <property type="protein sequence ID" value="OGL85739.1"/>
    <property type="molecule type" value="Genomic_DNA"/>
</dbReference>
<dbReference type="SUPFAM" id="SSF55874">
    <property type="entry name" value="ATPase domain of HSP90 chaperone/DNA topoisomerase II/histidine kinase"/>
    <property type="match status" value="1"/>
</dbReference>
<gene>
    <name evidence="2" type="ORF">A3I40_03095</name>
</gene>
<dbReference type="AlphaFoldDB" id="A0A1F7V5C9"/>
<evidence type="ECO:0000313" key="2">
    <source>
        <dbReference type="EMBL" id="OGL85739.1"/>
    </source>
</evidence>
<accession>A0A1F7V5C9</accession>